<keyword evidence="8" id="KW-1133">Transmembrane helix</keyword>
<keyword evidence="10" id="KW-1185">Reference proteome</keyword>
<keyword evidence="5 8" id="KW-0472">Membrane</keyword>
<dbReference type="Proteomes" id="UP001225316">
    <property type="component" value="Unassembled WGS sequence"/>
</dbReference>
<dbReference type="PANTHER" id="PTHR43649">
    <property type="entry name" value="ARABINOSE-BINDING PROTEIN-RELATED"/>
    <property type="match status" value="1"/>
</dbReference>
<evidence type="ECO:0000256" key="3">
    <source>
        <dbReference type="ARBA" id="ARBA00022475"/>
    </source>
</evidence>
<keyword evidence="3" id="KW-1003">Cell membrane</keyword>
<accession>A0ABU1AWE4</accession>
<dbReference type="EMBL" id="JARXHW010000031">
    <property type="protein sequence ID" value="MDQ8208467.1"/>
    <property type="molecule type" value="Genomic_DNA"/>
</dbReference>
<comment type="caution">
    <text evidence="9">The sequence shown here is derived from an EMBL/GenBank/DDBJ whole genome shotgun (WGS) entry which is preliminary data.</text>
</comment>
<keyword evidence="8" id="KW-0812">Transmembrane</keyword>
<dbReference type="InterPro" id="IPR006059">
    <property type="entry name" value="SBP"/>
</dbReference>
<proteinExistence type="inferred from homology"/>
<evidence type="ECO:0000256" key="2">
    <source>
        <dbReference type="ARBA" id="ARBA00008520"/>
    </source>
</evidence>
<organism evidence="9 10">
    <name type="scientific">Thalassobacterium maritimum</name>
    <dbReference type="NCBI Taxonomy" id="3041265"/>
    <lineage>
        <taxon>Bacteria</taxon>
        <taxon>Pseudomonadati</taxon>
        <taxon>Verrucomicrobiota</taxon>
        <taxon>Opitutia</taxon>
        <taxon>Puniceicoccales</taxon>
        <taxon>Coraliomargaritaceae</taxon>
        <taxon>Thalassobacterium</taxon>
    </lineage>
</organism>
<keyword evidence="6" id="KW-0564">Palmitate</keyword>
<comment type="similarity">
    <text evidence="2">Belongs to the bacterial solute-binding protein 1 family.</text>
</comment>
<gene>
    <name evidence="9" type="ORF">QEH52_13165</name>
</gene>
<reference evidence="9 10" key="1">
    <citation type="submission" date="2023-04" db="EMBL/GenBank/DDBJ databases">
        <title>A novel bacteria isolated from coastal sediment.</title>
        <authorList>
            <person name="Liu X.-J."/>
            <person name="Du Z.-J."/>
        </authorList>
    </citation>
    <scope>NUCLEOTIDE SEQUENCE [LARGE SCALE GENOMIC DNA]</scope>
    <source>
        <strain evidence="9 10">SDUM461003</strain>
    </source>
</reference>
<keyword evidence="4" id="KW-0732">Signal</keyword>
<feature type="transmembrane region" description="Helical" evidence="8">
    <location>
        <begin position="12"/>
        <end position="31"/>
    </location>
</feature>
<name>A0ABU1AWE4_9BACT</name>
<evidence type="ECO:0000313" key="10">
    <source>
        <dbReference type="Proteomes" id="UP001225316"/>
    </source>
</evidence>
<evidence type="ECO:0000256" key="8">
    <source>
        <dbReference type="SAM" id="Phobius"/>
    </source>
</evidence>
<keyword evidence="7" id="KW-0449">Lipoprotein</keyword>
<evidence type="ECO:0000256" key="6">
    <source>
        <dbReference type="ARBA" id="ARBA00023139"/>
    </source>
</evidence>
<sequence>MKVLFSKFNTNWIAVGILFSAFVYSAFRFYVISQELSNDNSADGQKIIRITHWQLEPGFREALEWVINEYNSLPKVEAAGLRVMQAPIPQPVYNQFMNVHLISGTAPDIAVKGGTELIKGSALAKFYAPLGSYVEDPNPYNAPEYLSPDLEEDTANFLSNSPWRDTFFDGLIGGYDSSLSDYYGIPITATGGLRIFYNVDLLHKVKAFTLSHSAPGNDPEWLQELWRTDTNKQGYLPRESGITWLKDSSIPQTLGQFYLYCNAVQQYALATDNEYLVPIASSNYPHNDFADEYKQGFLSGLNRQQTKRMDGIEILASYEREQWSFQSPEFQEFFNMVEATAAFYPKGYLGLDREQAQRRFVLGMAAIIRTGGWDASSILSSIAKRDDPKDHFKVEIAAAPLPAEDERWANFLSMRVSEAGVRGVAPFAINKQSPHPEWALDFLKFATSHRINQEFAKRAGWLPICIAAEPPESIAAFSPLVEGFPKQLVMDFADGSDNTMPTTIKSAWKNNLNLFASGDLNREQLVKNLEKVLESPNIGIPRAWLTRHQKAVDQARAYNRSVTVERLIGILGSESAAQREKATLSINLTSDEGIMVNKAWHDTHPDKPFPTY</sequence>
<protein>
    <submittedName>
        <fullName evidence="9">Extracellular solute-binding protein</fullName>
    </submittedName>
</protein>
<dbReference type="Gene3D" id="3.40.190.10">
    <property type="entry name" value="Periplasmic binding protein-like II"/>
    <property type="match status" value="1"/>
</dbReference>
<evidence type="ECO:0000256" key="4">
    <source>
        <dbReference type="ARBA" id="ARBA00022729"/>
    </source>
</evidence>
<evidence type="ECO:0000256" key="1">
    <source>
        <dbReference type="ARBA" id="ARBA00004418"/>
    </source>
</evidence>
<evidence type="ECO:0000256" key="5">
    <source>
        <dbReference type="ARBA" id="ARBA00023136"/>
    </source>
</evidence>
<dbReference type="RefSeq" id="WP_308951062.1">
    <property type="nucleotide sequence ID" value="NZ_JARXHW010000031.1"/>
</dbReference>
<dbReference type="Pfam" id="PF13416">
    <property type="entry name" value="SBP_bac_8"/>
    <property type="match status" value="1"/>
</dbReference>
<dbReference type="PANTHER" id="PTHR43649:SF33">
    <property type="entry name" value="POLYGALACTURONAN_RHAMNOGALACTURONAN-BINDING PROTEIN YTCQ"/>
    <property type="match status" value="1"/>
</dbReference>
<dbReference type="InterPro" id="IPR050490">
    <property type="entry name" value="Bact_solute-bd_prot1"/>
</dbReference>
<dbReference type="SUPFAM" id="SSF53850">
    <property type="entry name" value="Periplasmic binding protein-like II"/>
    <property type="match status" value="1"/>
</dbReference>
<comment type="subcellular location">
    <subcellularLocation>
        <location evidence="1">Periplasm</location>
    </subcellularLocation>
</comment>
<evidence type="ECO:0000256" key="7">
    <source>
        <dbReference type="ARBA" id="ARBA00023288"/>
    </source>
</evidence>
<evidence type="ECO:0000313" key="9">
    <source>
        <dbReference type="EMBL" id="MDQ8208467.1"/>
    </source>
</evidence>